<evidence type="ECO:0008006" key="2">
    <source>
        <dbReference type="Google" id="ProtNLM"/>
    </source>
</evidence>
<feature type="non-terminal residue" evidence="1">
    <location>
        <position position="120"/>
    </location>
</feature>
<protein>
    <recommendedName>
        <fullName evidence="2">Double zinc ribbon domain-containing protein</fullName>
    </recommendedName>
</protein>
<accession>A0A0F9ATM6</accession>
<name>A0A0F9ATM6_9ZZZZ</name>
<dbReference type="EMBL" id="LAZR01055821">
    <property type="protein sequence ID" value="KKK75531.1"/>
    <property type="molecule type" value="Genomic_DNA"/>
</dbReference>
<reference evidence="1" key="1">
    <citation type="journal article" date="2015" name="Nature">
        <title>Complex archaea that bridge the gap between prokaryotes and eukaryotes.</title>
        <authorList>
            <person name="Spang A."/>
            <person name="Saw J.H."/>
            <person name="Jorgensen S.L."/>
            <person name="Zaremba-Niedzwiedzka K."/>
            <person name="Martijn J."/>
            <person name="Lind A.E."/>
            <person name="van Eijk R."/>
            <person name="Schleper C."/>
            <person name="Guy L."/>
            <person name="Ettema T.J."/>
        </authorList>
    </citation>
    <scope>NUCLEOTIDE SEQUENCE</scope>
</reference>
<organism evidence="1">
    <name type="scientific">marine sediment metagenome</name>
    <dbReference type="NCBI Taxonomy" id="412755"/>
    <lineage>
        <taxon>unclassified sequences</taxon>
        <taxon>metagenomes</taxon>
        <taxon>ecological metagenomes</taxon>
    </lineage>
</organism>
<dbReference type="InterPro" id="IPR051910">
    <property type="entry name" value="ComF/GntX_DNA_util-trans"/>
</dbReference>
<sequence length="120" mass="13973">MSLASDFIDLLLPKLCVACETPLVRSEKVICLKCRYDLPRTRFDSYYDNPVARLFWGRVTIEYASSYFKYQNGSRFQSLIHNLKYRDRKDIGLELGRLMGIEIKDTVFSCADIIMPVPLH</sequence>
<proteinExistence type="predicted"/>
<dbReference type="PANTHER" id="PTHR47505">
    <property type="entry name" value="DNA UTILIZATION PROTEIN YHGH"/>
    <property type="match status" value="1"/>
</dbReference>
<evidence type="ECO:0000313" key="1">
    <source>
        <dbReference type="EMBL" id="KKK75531.1"/>
    </source>
</evidence>
<dbReference type="PANTHER" id="PTHR47505:SF1">
    <property type="entry name" value="DNA UTILIZATION PROTEIN YHGH"/>
    <property type="match status" value="1"/>
</dbReference>
<comment type="caution">
    <text evidence="1">The sequence shown here is derived from an EMBL/GenBank/DDBJ whole genome shotgun (WGS) entry which is preliminary data.</text>
</comment>
<gene>
    <name evidence="1" type="ORF">LCGC14_2872760</name>
</gene>
<dbReference type="AlphaFoldDB" id="A0A0F9ATM6"/>